<evidence type="ECO:0000313" key="1">
    <source>
        <dbReference type="EMBL" id="KAK9933002.1"/>
    </source>
</evidence>
<sequence>MYDNNNLLLEEYLDNEEDDAQSIQRGAIPGHIVVYWDRETVAYNLWTDYFAEIPRFDKVKFRRCFRMSKGLFHRIADAVQNHDNFFVQQQDGIGRLGLSSLV</sequence>
<name>A0AAW1XB09_RUBAR</name>
<dbReference type="EMBL" id="JBEDUW010000004">
    <property type="protein sequence ID" value="KAK9933002.1"/>
    <property type="molecule type" value="Genomic_DNA"/>
</dbReference>
<protein>
    <submittedName>
        <fullName evidence="1">Uncharacterized protein</fullName>
    </submittedName>
</protein>
<accession>A0AAW1XB09</accession>
<keyword evidence="2" id="KW-1185">Reference proteome</keyword>
<dbReference type="PANTHER" id="PTHR47150">
    <property type="entry name" value="OS12G0169200 PROTEIN"/>
    <property type="match status" value="1"/>
</dbReference>
<evidence type="ECO:0000313" key="2">
    <source>
        <dbReference type="Proteomes" id="UP001457282"/>
    </source>
</evidence>
<dbReference type="PANTHER" id="PTHR47150:SF7">
    <property type="entry name" value="NUCLEASE"/>
    <property type="match status" value="1"/>
</dbReference>
<comment type="caution">
    <text evidence="1">The sequence shown here is derived from an EMBL/GenBank/DDBJ whole genome shotgun (WGS) entry which is preliminary data.</text>
</comment>
<dbReference type="Proteomes" id="UP001457282">
    <property type="component" value="Unassembled WGS sequence"/>
</dbReference>
<organism evidence="1 2">
    <name type="scientific">Rubus argutus</name>
    <name type="common">Southern blackberry</name>
    <dbReference type="NCBI Taxonomy" id="59490"/>
    <lineage>
        <taxon>Eukaryota</taxon>
        <taxon>Viridiplantae</taxon>
        <taxon>Streptophyta</taxon>
        <taxon>Embryophyta</taxon>
        <taxon>Tracheophyta</taxon>
        <taxon>Spermatophyta</taxon>
        <taxon>Magnoliopsida</taxon>
        <taxon>eudicotyledons</taxon>
        <taxon>Gunneridae</taxon>
        <taxon>Pentapetalae</taxon>
        <taxon>rosids</taxon>
        <taxon>fabids</taxon>
        <taxon>Rosales</taxon>
        <taxon>Rosaceae</taxon>
        <taxon>Rosoideae</taxon>
        <taxon>Rosoideae incertae sedis</taxon>
        <taxon>Rubus</taxon>
    </lineage>
</organism>
<proteinExistence type="predicted"/>
<reference evidence="1 2" key="1">
    <citation type="journal article" date="2023" name="G3 (Bethesda)">
        <title>A chromosome-length genome assembly and annotation of blackberry (Rubus argutus, cv. 'Hillquist').</title>
        <authorList>
            <person name="Bruna T."/>
            <person name="Aryal R."/>
            <person name="Dudchenko O."/>
            <person name="Sargent D.J."/>
            <person name="Mead D."/>
            <person name="Buti M."/>
            <person name="Cavallini A."/>
            <person name="Hytonen T."/>
            <person name="Andres J."/>
            <person name="Pham M."/>
            <person name="Weisz D."/>
            <person name="Mascagni F."/>
            <person name="Usai G."/>
            <person name="Natali L."/>
            <person name="Bassil N."/>
            <person name="Fernandez G.E."/>
            <person name="Lomsadze A."/>
            <person name="Armour M."/>
            <person name="Olukolu B."/>
            <person name="Poorten T."/>
            <person name="Britton C."/>
            <person name="Davik J."/>
            <person name="Ashrafi H."/>
            <person name="Aiden E.L."/>
            <person name="Borodovsky M."/>
            <person name="Worthington M."/>
        </authorList>
    </citation>
    <scope>NUCLEOTIDE SEQUENCE [LARGE SCALE GENOMIC DNA]</scope>
    <source>
        <strain evidence="1">PI 553951</strain>
    </source>
</reference>
<gene>
    <name evidence="1" type="ORF">M0R45_020217</name>
</gene>
<dbReference type="AlphaFoldDB" id="A0AAW1XB09"/>